<dbReference type="Proteomes" id="UP000237350">
    <property type="component" value="Unassembled WGS sequence"/>
</dbReference>
<keyword evidence="3" id="KW-1003">Cell membrane</keyword>
<comment type="subcellular location">
    <subcellularLocation>
        <location evidence="1">Cell membrane</location>
        <topology evidence="1">Peripheral membrane protein</topology>
    </subcellularLocation>
</comment>
<dbReference type="SMART" id="SM00382">
    <property type="entry name" value="AAA"/>
    <property type="match status" value="1"/>
</dbReference>
<dbReference type="PROSITE" id="PS50893">
    <property type="entry name" value="ABC_TRANSPORTER_2"/>
    <property type="match status" value="1"/>
</dbReference>
<reference evidence="12" key="1">
    <citation type="submission" date="2015-12" db="EMBL/GenBank/DDBJ databases">
        <authorList>
            <person name="Lodha T.D."/>
            <person name="Chintalapati S."/>
            <person name="Chintalapati V.R."/>
            <person name="Sravanthi T."/>
        </authorList>
    </citation>
    <scope>NUCLEOTIDE SEQUENCE [LARGE SCALE GENOMIC DNA]</scope>
    <source>
        <strain evidence="12">JC133</strain>
    </source>
</reference>
<dbReference type="InterPro" id="IPR017871">
    <property type="entry name" value="ABC_transporter-like_CS"/>
</dbReference>
<evidence type="ECO:0000313" key="11">
    <source>
        <dbReference type="EMBL" id="POR05617.1"/>
    </source>
</evidence>
<dbReference type="InterPro" id="IPR003593">
    <property type="entry name" value="AAA+_ATPase"/>
</dbReference>
<proteinExistence type="predicted"/>
<dbReference type="EMBL" id="LPWH01000001">
    <property type="protein sequence ID" value="POR05617.1"/>
    <property type="molecule type" value="Genomic_DNA"/>
</dbReference>
<dbReference type="SUPFAM" id="SSF52540">
    <property type="entry name" value="P-loop containing nucleoside triphosphate hydrolases"/>
    <property type="match status" value="1"/>
</dbReference>
<evidence type="ECO:0000259" key="10">
    <source>
        <dbReference type="PROSITE" id="PS50893"/>
    </source>
</evidence>
<evidence type="ECO:0000256" key="2">
    <source>
        <dbReference type="ARBA" id="ARBA00022448"/>
    </source>
</evidence>
<sequence length="254" mass="28382">MLHQVSLSAGKGEIIGLLGPNGCGKSTLLRCIAGILRVSSGSFRYGTTPGLSLSPRERARRVSFLPQHQRELPGITVRKLVQLGRNPYSVTGWHQSPDDCRAVDRALEQLQLLDFQHKLLANLSGGERQRAWIAMTIAQDTPLILLDEPVSYLDLRHQWAVLEVLTELKWRMNKTLITVFHDVNHAMAVCDRLYVMKEGRVHSQGYPEEVLNEECLQAVYGVCTCLCSAGEGGRPVVVPLCPWVTHKKKECYVS</sequence>
<dbReference type="AlphaFoldDB" id="A0A2S4K1I1"/>
<dbReference type="FunFam" id="3.40.50.300:FF:000134">
    <property type="entry name" value="Iron-enterobactin ABC transporter ATP-binding protein"/>
    <property type="match status" value="1"/>
</dbReference>
<dbReference type="GO" id="GO:0016887">
    <property type="term" value="F:ATP hydrolysis activity"/>
    <property type="evidence" value="ECO:0007669"/>
    <property type="project" value="InterPro"/>
</dbReference>
<dbReference type="InterPro" id="IPR051535">
    <property type="entry name" value="Siderophore_ABC-ATPase"/>
</dbReference>
<dbReference type="Gene3D" id="3.40.50.300">
    <property type="entry name" value="P-loop containing nucleotide triphosphate hydrolases"/>
    <property type="match status" value="1"/>
</dbReference>
<dbReference type="GO" id="GO:0006826">
    <property type="term" value="P:iron ion transport"/>
    <property type="evidence" value="ECO:0007669"/>
    <property type="project" value="UniProtKB-KW"/>
</dbReference>
<keyword evidence="5" id="KW-0547">Nucleotide-binding</keyword>
<dbReference type="GO" id="GO:0005886">
    <property type="term" value="C:plasma membrane"/>
    <property type="evidence" value="ECO:0007669"/>
    <property type="project" value="UniProtKB-SubCell"/>
</dbReference>
<dbReference type="Pfam" id="PF00005">
    <property type="entry name" value="ABC_tran"/>
    <property type="match status" value="1"/>
</dbReference>
<evidence type="ECO:0000256" key="3">
    <source>
        <dbReference type="ARBA" id="ARBA00022475"/>
    </source>
</evidence>
<feature type="domain" description="ABC transporter" evidence="10">
    <location>
        <begin position="1"/>
        <end position="223"/>
    </location>
</feature>
<gene>
    <name evidence="11" type="ORF">AU468_00110</name>
</gene>
<dbReference type="GO" id="GO:0005524">
    <property type="term" value="F:ATP binding"/>
    <property type="evidence" value="ECO:0007669"/>
    <property type="project" value="UniProtKB-KW"/>
</dbReference>
<dbReference type="InterPro" id="IPR027417">
    <property type="entry name" value="P-loop_NTPase"/>
</dbReference>
<keyword evidence="4" id="KW-0410">Iron transport</keyword>
<evidence type="ECO:0000256" key="9">
    <source>
        <dbReference type="ARBA" id="ARBA00023136"/>
    </source>
</evidence>
<dbReference type="RefSeq" id="WP_181015266.1">
    <property type="nucleotide sequence ID" value="NZ_LPWH01000001.1"/>
</dbReference>
<evidence type="ECO:0000256" key="5">
    <source>
        <dbReference type="ARBA" id="ARBA00022741"/>
    </source>
</evidence>
<evidence type="ECO:0000256" key="8">
    <source>
        <dbReference type="ARBA" id="ARBA00023065"/>
    </source>
</evidence>
<comment type="caution">
    <text evidence="11">The sequence shown here is derived from an EMBL/GenBank/DDBJ whole genome shotgun (WGS) entry which is preliminary data.</text>
</comment>
<accession>A0A2S4K1I1</accession>
<evidence type="ECO:0000313" key="12">
    <source>
        <dbReference type="Proteomes" id="UP000237350"/>
    </source>
</evidence>
<name>A0A2S4K1I1_9SPIO</name>
<dbReference type="CDD" id="cd03214">
    <property type="entry name" value="ABC_Iron-Siderophores_B12_Hemin"/>
    <property type="match status" value="1"/>
</dbReference>
<dbReference type="PANTHER" id="PTHR42771:SF2">
    <property type="entry name" value="IRON(3+)-HYDROXAMATE IMPORT ATP-BINDING PROTEIN FHUC"/>
    <property type="match status" value="1"/>
</dbReference>
<keyword evidence="7" id="KW-0408">Iron</keyword>
<organism evidence="11 12">
    <name type="scientific">Alkalispirochaeta sphaeroplastigenens</name>
    <dbReference type="NCBI Taxonomy" id="1187066"/>
    <lineage>
        <taxon>Bacteria</taxon>
        <taxon>Pseudomonadati</taxon>
        <taxon>Spirochaetota</taxon>
        <taxon>Spirochaetia</taxon>
        <taxon>Spirochaetales</taxon>
        <taxon>Spirochaetaceae</taxon>
        <taxon>Alkalispirochaeta</taxon>
    </lineage>
</organism>
<keyword evidence="12" id="KW-1185">Reference proteome</keyword>
<evidence type="ECO:0000256" key="4">
    <source>
        <dbReference type="ARBA" id="ARBA00022496"/>
    </source>
</evidence>
<keyword evidence="2" id="KW-0813">Transport</keyword>
<dbReference type="PANTHER" id="PTHR42771">
    <property type="entry name" value="IRON(3+)-HYDROXAMATE IMPORT ATP-BINDING PROTEIN FHUC"/>
    <property type="match status" value="1"/>
</dbReference>
<evidence type="ECO:0000256" key="7">
    <source>
        <dbReference type="ARBA" id="ARBA00023004"/>
    </source>
</evidence>
<evidence type="ECO:0000256" key="1">
    <source>
        <dbReference type="ARBA" id="ARBA00004202"/>
    </source>
</evidence>
<keyword evidence="9" id="KW-0472">Membrane</keyword>
<dbReference type="PROSITE" id="PS00211">
    <property type="entry name" value="ABC_TRANSPORTER_1"/>
    <property type="match status" value="1"/>
</dbReference>
<evidence type="ECO:0000256" key="6">
    <source>
        <dbReference type="ARBA" id="ARBA00022840"/>
    </source>
</evidence>
<dbReference type="InterPro" id="IPR003439">
    <property type="entry name" value="ABC_transporter-like_ATP-bd"/>
</dbReference>
<keyword evidence="6" id="KW-0067">ATP-binding</keyword>
<keyword evidence="8" id="KW-0406">Ion transport</keyword>
<protein>
    <recommendedName>
        <fullName evidence="10">ABC transporter domain-containing protein</fullName>
    </recommendedName>
</protein>